<feature type="transmembrane region" description="Helical" evidence="6">
    <location>
        <begin position="19"/>
        <end position="36"/>
    </location>
</feature>
<organism evidence="8 9">
    <name type="scientific">Candidatus Kutchimonas denitrificans</name>
    <dbReference type="NCBI Taxonomy" id="3056748"/>
    <lineage>
        <taxon>Bacteria</taxon>
        <taxon>Pseudomonadati</taxon>
        <taxon>Gemmatimonadota</taxon>
        <taxon>Gemmatimonadia</taxon>
        <taxon>Candidatus Palauibacterales</taxon>
        <taxon>Candidatus Palauibacteraceae</taxon>
        <taxon>Candidatus Kutchimonas</taxon>
    </lineage>
</organism>
<dbReference type="Gene3D" id="1.10.287.70">
    <property type="match status" value="1"/>
</dbReference>
<dbReference type="PROSITE" id="PS50253">
    <property type="entry name" value="COX3"/>
    <property type="match status" value="1"/>
</dbReference>
<dbReference type="InterPro" id="IPR035973">
    <property type="entry name" value="Cyt_c_oxidase_su3-like_sf"/>
</dbReference>
<evidence type="ECO:0000259" key="7">
    <source>
        <dbReference type="PROSITE" id="PS50253"/>
    </source>
</evidence>
<accession>A0AAE4ZA45</accession>
<evidence type="ECO:0000256" key="5">
    <source>
        <dbReference type="RuleBase" id="RU003376"/>
    </source>
</evidence>
<comment type="subcellular location">
    <subcellularLocation>
        <location evidence="5">Cell membrane</location>
        <topology evidence="5">Multi-pass membrane protein</topology>
    </subcellularLocation>
    <subcellularLocation>
        <location evidence="1">Membrane</location>
        <topology evidence="1">Multi-pass membrane protein</topology>
    </subcellularLocation>
</comment>
<feature type="transmembrane region" description="Helical" evidence="6">
    <location>
        <begin position="42"/>
        <end position="58"/>
    </location>
</feature>
<evidence type="ECO:0000313" key="9">
    <source>
        <dbReference type="Proteomes" id="UP000702544"/>
    </source>
</evidence>
<keyword evidence="4 6" id="KW-0472">Membrane</keyword>
<gene>
    <name evidence="8" type="ORF">GWO12_15030</name>
</gene>
<evidence type="ECO:0000256" key="4">
    <source>
        <dbReference type="ARBA" id="ARBA00023136"/>
    </source>
</evidence>
<dbReference type="AlphaFoldDB" id="A0AAE4ZA45"/>
<evidence type="ECO:0000256" key="2">
    <source>
        <dbReference type="ARBA" id="ARBA00022692"/>
    </source>
</evidence>
<evidence type="ECO:0000313" key="8">
    <source>
        <dbReference type="EMBL" id="NIR76403.1"/>
    </source>
</evidence>
<comment type="similarity">
    <text evidence="5">Belongs to the cytochrome c oxidase subunit 3 family.</text>
</comment>
<evidence type="ECO:0000256" key="1">
    <source>
        <dbReference type="ARBA" id="ARBA00004141"/>
    </source>
</evidence>
<feature type="non-terminal residue" evidence="8">
    <location>
        <position position="59"/>
    </location>
</feature>
<keyword evidence="2 5" id="KW-0812">Transmembrane</keyword>
<dbReference type="Proteomes" id="UP000702544">
    <property type="component" value="Unassembled WGS sequence"/>
</dbReference>
<dbReference type="GO" id="GO:0004129">
    <property type="term" value="F:cytochrome-c oxidase activity"/>
    <property type="evidence" value="ECO:0007669"/>
    <property type="project" value="InterPro"/>
</dbReference>
<dbReference type="EMBL" id="JAACAK010000127">
    <property type="protein sequence ID" value="NIR76403.1"/>
    <property type="molecule type" value="Genomic_DNA"/>
</dbReference>
<keyword evidence="3 6" id="KW-1133">Transmembrane helix</keyword>
<dbReference type="InterPro" id="IPR000298">
    <property type="entry name" value="Cyt_c_oxidase-like_su3"/>
</dbReference>
<dbReference type="GO" id="GO:0005886">
    <property type="term" value="C:plasma membrane"/>
    <property type="evidence" value="ECO:0007669"/>
    <property type="project" value="UniProtKB-SubCell"/>
</dbReference>
<sequence>MAHEKNHDYHILQPSIQPLLGAIGAFIMLFGSVIYFHDGGPWMALIGLAIVIYVMVAWW</sequence>
<evidence type="ECO:0000256" key="3">
    <source>
        <dbReference type="ARBA" id="ARBA00022989"/>
    </source>
</evidence>
<protein>
    <submittedName>
        <fullName evidence="8">Cytochrome c oxidase subunit 3</fullName>
    </submittedName>
</protein>
<feature type="domain" description="Heme-copper oxidase subunit III family profile" evidence="7">
    <location>
        <begin position="5"/>
        <end position="59"/>
    </location>
</feature>
<name>A0AAE4ZA45_9BACT</name>
<reference evidence="8 9" key="1">
    <citation type="submission" date="2020-01" db="EMBL/GenBank/DDBJ databases">
        <title>Genomes assembled from Gulf of Kutch pelagic sediment metagenomes.</title>
        <authorList>
            <person name="Chandrashekar M."/>
            <person name="Mahajan M.S."/>
            <person name="Dave K.J."/>
            <person name="Vatsa P."/>
            <person name="Nathani N.M."/>
        </authorList>
    </citation>
    <scope>NUCLEOTIDE SEQUENCE [LARGE SCALE GENOMIC DNA]</scope>
    <source>
        <strain evidence="8">KS3-K002</strain>
    </source>
</reference>
<proteinExistence type="inferred from homology"/>
<comment type="caution">
    <text evidence="8">The sequence shown here is derived from an EMBL/GenBank/DDBJ whole genome shotgun (WGS) entry which is preliminary data.</text>
</comment>
<dbReference type="Pfam" id="PF00510">
    <property type="entry name" value="COX3"/>
    <property type="match status" value="1"/>
</dbReference>
<evidence type="ECO:0000256" key="6">
    <source>
        <dbReference type="SAM" id="Phobius"/>
    </source>
</evidence>
<dbReference type="SUPFAM" id="SSF81452">
    <property type="entry name" value="Cytochrome c oxidase subunit III-like"/>
    <property type="match status" value="1"/>
</dbReference>